<name>A0A853L1R4_9PROT</name>
<dbReference type="Proteomes" id="UP000094009">
    <property type="component" value="Unassembled WGS sequence"/>
</dbReference>
<comment type="caution">
    <text evidence="1">The sequence shown here is derived from an EMBL/GenBank/DDBJ whole genome shotgun (WGS) entry which is preliminary data.</text>
</comment>
<accession>A0A853L1R4</accession>
<organism evidence="1 2">
    <name type="scientific">Thalassospira tepidiphila MCCC 1A03514</name>
    <dbReference type="NCBI Taxonomy" id="1177930"/>
    <lineage>
        <taxon>Bacteria</taxon>
        <taxon>Pseudomonadati</taxon>
        <taxon>Pseudomonadota</taxon>
        <taxon>Alphaproteobacteria</taxon>
        <taxon>Rhodospirillales</taxon>
        <taxon>Thalassospiraceae</taxon>
        <taxon>Thalassospira</taxon>
    </lineage>
</organism>
<dbReference type="EMBL" id="JPVZ01000002">
    <property type="protein sequence ID" value="OAZ11000.1"/>
    <property type="molecule type" value="Genomic_DNA"/>
</dbReference>
<dbReference type="AlphaFoldDB" id="A0A853L1R4"/>
<evidence type="ECO:0000313" key="1">
    <source>
        <dbReference type="EMBL" id="OAZ11000.1"/>
    </source>
</evidence>
<proteinExistence type="predicted"/>
<protein>
    <submittedName>
        <fullName evidence="1">Uncharacterized protein</fullName>
    </submittedName>
</protein>
<evidence type="ECO:0000313" key="2">
    <source>
        <dbReference type="Proteomes" id="UP000094009"/>
    </source>
</evidence>
<reference evidence="1 2" key="1">
    <citation type="submission" date="2014-07" db="EMBL/GenBank/DDBJ databases">
        <title>Draft genome sequence of Thalassospira tepidiphila 1-1B.</title>
        <authorList>
            <person name="Lai Q."/>
            <person name="Shao Z."/>
        </authorList>
    </citation>
    <scope>NUCLEOTIDE SEQUENCE [LARGE SCALE GENOMIC DNA]</scope>
    <source>
        <strain evidence="1 2">MCCC 1A03514</strain>
    </source>
</reference>
<gene>
    <name evidence="1" type="ORF">TH4_05515</name>
</gene>
<sequence>MELQERQVFSCFWIETPPIDTLENRNSQTVIRKNRAILQPLIRKYHISPPATDRIPLVEAGFEPKFRVLFHR</sequence>